<dbReference type="InterPro" id="IPR005839">
    <property type="entry name" value="Methylthiotransferase"/>
</dbReference>
<dbReference type="AlphaFoldDB" id="A0A1W1ZJ17"/>
<dbReference type="SFLD" id="SFLDG01061">
    <property type="entry name" value="methylthiotransferase"/>
    <property type="match status" value="1"/>
</dbReference>
<evidence type="ECO:0000256" key="2">
    <source>
        <dbReference type="ARBA" id="ARBA00022490"/>
    </source>
</evidence>
<dbReference type="PROSITE" id="PS51449">
    <property type="entry name" value="MTTASE_N"/>
    <property type="match status" value="1"/>
</dbReference>
<protein>
    <recommendedName>
        <fullName evidence="8">Ribosomal protein uS12 methylthiotransferase RimO</fullName>
        <shortName evidence="8">uS12 MTTase</shortName>
        <shortName evidence="8">uS12 methylthiotransferase</shortName>
        <ecNumber evidence="8">2.8.4.4</ecNumber>
    </recommendedName>
    <alternativeName>
        <fullName evidence="8">Ribosomal protein uS12 (aspartate-C(3))-methylthiotransferase</fullName>
    </alternativeName>
    <alternativeName>
        <fullName evidence="8">Ribosome maturation factor RimO</fullName>
    </alternativeName>
</protein>
<evidence type="ECO:0000256" key="8">
    <source>
        <dbReference type="HAMAP-Rule" id="MF_01865"/>
    </source>
</evidence>
<dbReference type="GO" id="GO:0051539">
    <property type="term" value="F:4 iron, 4 sulfur cluster binding"/>
    <property type="evidence" value="ECO:0007669"/>
    <property type="project" value="UniProtKB-UniRule"/>
</dbReference>
<dbReference type="Pfam" id="PF04055">
    <property type="entry name" value="Radical_SAM"/>
    <property type="match status" value="1"/>
</dbReference>
<dbReference type="PANTHER" id="PTHR43837:SF1">
    <property type="entry name" value="RIBOSOMAL PROTEIN US12 METHYLTHIOTRANSFERASE RIMO"/>
    <property type="match status" value="1"/>
</dbReference>
<dbReference type="RefSeq" id="WP_084233766.1">
    <property type="nucleotide sequence ID" value="NZ_FWXW01000002.1"/>
</dbReference>
<evidence type="ECO:0000313" key="12">
    <source>
        <dbReference type="EMBL" id="SMC48202.1"/>
    </source>
</evidence>
<name>A0A1W1ZJ17_9FIRM</name>
<keyword evidence="5 8" id="KW-0479">Metal-binding</keyword>
<dbReference type="STRING" id="1122930.SAMN02745168_1137"/>
<dbReference type="EMBL" id="FWXW01000002">
    <property type="protein sequence ID" value="SMC48202.1"/>
    <property type="molecule type" value="Genomic_DNA"/>
</dbReference>
<dbReference type="PROSITE" id="PS51918">
    <property type="entry name" value="RADICAL_SAM"/>
    <property type="match status" value="1"/>
</dbReference>
<dbReference type="HAMAP" id="MF_01865">
    <property type="entry name" value="MTTase_RimO"/>
    <property type="match status" value="1"/>
</dbReference>
<evidence type="ECO:0000256" key="4">
    <source>
        <dbReference type="ARBA" id="ARBA00022691"/>
    </source>
</evidence>
<evidence type="ECO:0000259" key="9">
    <source>
        <dbReference type="PROSITE" id="PS50926"/>
    </source>
</evidence>
<evidence type="ECO:0000256" key="1">
    <source>
        <dbReference type="ARBA" id="ARBA00022485"/>
    </source>
</evidence>
<dbReference type="EC" id="2.8.4.4" evidence="8"/>
<keyword evidence="3 8" id="KW-0808">Transferase</keyword>
<dbReference type="InterPro" id="IPR005840">
    <property type="entry name" value="Ribosomal_uS12_MeSTrfase_RimO"/>
</dbReference>
<dbReference type="InterPro" id="IPR007197">
    <property type="entry name" value="rSAM"/>
</dbReference>
<feature type="binding site" evidence="8">
    <location>
        <position position="155"/>
    </location>
    <ligand>
        <name>[4Fe-4S] cluster</name>
        <dbReference type="ChEBI" id="CHEBI:49883"/>
        <label>2</label>
        <note>4Fe-4S-S-AdoMet</note>
    </ligand>
</feature>
<feature type="binding site" evidence="8">
    <location>
        <position position="12"/>
    </location>
    <ligand>
        <name>[4Fe-4S] cluster</name>
        <dbReference type="ChEBI" id="CHEBI:49883"/>
        <label>1</label>
    </ligand>
</feature>
<dbReference type="PROSITE" id="PS01278">
    <property type="entry name" value="MTTASE_RADICAL"/>
    <property type="match status" value="1"/>
</dbReference>
<comment type="function">
    <text evidence="8">Catalyzes the methylthiolation of an aspartic acid residue of ribosomal protein uS12.</text>
</comment>
<comment type="cofactor">
    <cofactor evidence="8">
        <name>[4Fe-4S] cluster</name>
        <dbReference type="ChEBI" id="CHEBI:49883"/>
    </cofactor>
    <text evidence="8">Binds 2 [4Fe-4S] clusters. One cluster is coordinated with 3 cysteines and an exchangeable S-adenosyl-L-methionine.</text>
</comment>
<dbReference type="Pfam" id="PF00919">
    <property type="entry name" value="UPF0004"/>
    <property type="match status" value="1"/>
</dbReference>
<dbReference type="NCBIfam" id="TIGR00089">
    <property type="entry name" value="MiaB/RimO family radical SAM methylthiotransferase"/>
    <property type="match status" value="1"/>
</dbReference>
<dbReference type="GO" id="GO:0005829">
    <property type="term" value="C:cytosol"/>
    <property type="evidence" value="ECO:0007669"/>
    <property type="project" value="TreeGrafter"/>
</dbReference>
<dbReference type="FunFam" id="3.80.30.20:FF:000001">
    <property type="entry name" value="tRNA-2-methylthio-N(6)-dimethylallyladenosine synthase 2"/>
    <property type="match status" value="1"/>
</dbReference>
<dbReference type="GO" id="GO:0005840">
    <property type="term" value="C:ribosome"/>
    <property type="evidence" value="ECO:0007669"/>
    <property type="project" value="UniProtKB-KW"/>
</dbReference>
<dbReference type="GO" id="GO:0035599">
    <property type="term" value="F:aspartic acid methylthiotransferase activity"/>
    <property type="evidence" value="ECO:0007669"/>
    <property type="project" value="TreeGrafter"/>
</dbReference>
<keyword evidence="7 8" id="KW-0411">Iron-sulfur</keyword>
<comment type="catalytic activity">
    <reaction evidence="8">
        <text>L-aspartate(89)-[ribosomal protein uS12]-hydrogen + (sulfur carrier)-SH + AH2 + 2 S-adenosyl-L-methionine = 3-methylsulfanyl-L-aspartate(89)-[ribosomal protein uS12]-hydrogen + (sulfur carrier)-H + 5'-deoxyadenosine + L-methionine + A + S-adenosyl-L-homocysteine + 2 H(+)</text>
        <dbReference type="Rhea" id="RHEA:37087"/>
        <dbReference type="Rhea" id="RHEA-COMP:10460"/>
        <dbReference type="Rhea" id="RHEA-COMP:10461"/>
        <dbReference type="Rhea" id="RHEA-COMP:14737"/>
        <dbReference type="Rhea" id="RHEA-COMP:14739"/>
        <dbReference type="ChEBI" id="CHEBI:13193"/>
        <dbReference type="ChEBI" id="CHEBI:15378"/>
        <dbReference type="ChEBI" id="CHEBI:17319"/>
        <dbReference type="ChEBI" id="CHEBI:17499"/>
        <dbReference type="ChEBI" id="CHEBI:29917"/>
        <dbReference type="ChEBI" id="CHEBI:29961"/>
        <dbReference type="ChEBI" id="CHEBI:57844"/>
        <dbReference type="ChEBI" id="CHEBI:57856"/>
        <dbReference type="ChEBI" id="CHEBI:59789"/>
        <dbReference type="ChEBI" id="CHEBI:64428"/>
        <dbReference type="ChEBI" id="CHEBI:73599"/>
        <dbReference type="EC" id="2.8.4.4"/>
    </reaction>
</comment>
<comment type="similarity">
    <text evidence="8">Belongs to the methylthiotransferase family. RimO subfamily.</text>
</comment>
<evidence type="ECO:0000256" key="3">
    <source>
        <dbReference type="ARBA" id="ARBA00022679"/>
    </source>
</evidence>
<dbReference type="OrthoDB" id="9805215at2"/>
<dbReference type="InterPro" id="IPR038135">
    <property type="entry name" value="Methylthiotransferase_N_sf"/>
</dbReference>
<dbReference type="InterPro" id="IPR002792">
    <property type="entry name" value="TRAM_dom"/>
</dbReference>
<dbReference type="Proteomes" id="UP000192790">
    <property type="component" value="Unassembled WGS sequence"/>
</dbReference>
<dbReference type="PANTHER" id="PTHR43837">
    <property type="entry name" value="RIBOSOMAL PROTEIN S12 METHYLTHIOTRANSFERASE RIMO"/>
    <property type="match status" value="1"/>
</dbReference>
<evidence type="ECO:0000256" key="5">
    <source>
        <dbReference type="ARBA" id="ARBA00022723"/>
    </source>
</evidence>
<keyword evidence="13" id="KW-1185">Reference proteome</keyword>
<dbReference type="CDD" id="cd01335">
    <property type="entry name" value="Radical_SAM"/>
    <property type="match status" value="1"/>
</dbReference>
<comment type="subcellular location">
    <subcellularLocation>
        <location evidence="8">Cytoplasm</location>
    </subcellularLocation>
</comment>
<dbReference type="GO" id="GO:0046872">
    <property type="term" value="F:metal ion binding"/>
    <property type="evidence" value="ECO:0007669"/>
    <property type="project" value="UniProtKB-KW"/>
</dbReference>
<keyword evidence="12" id="KW-0687">Ribonucleoprotein</keyword>
<keyword evidence="6 8" id="KW-0408">Iron</keyword>
<evidence type="ECO:0000259" key="11">
    <source>
        <dbReference type="PROSITE" id="PS51918"/>
    </source>
</evidence>
<keyword evidence="2 8" id="KW-0963">Cytoplasm</keyword>
<keyword evidence="4 8" id="KW-0949">S-adenosyl-L-methionine</keyword>
<feature type="domain" description="MTTase N-terminal" evidence="10">
    <location>
        <begin position="3"/>
        <end position="119"/>
    </location>
</feature>
<dbReference type="InterPro" id="IPR012340">
    <property type="entry name" value="NA-bd_OB-fold"/>
</dbReference>
<proteinExistence type="inferred from homology"/>
<dbReference type="SMART" id="SM00729">
    <property type="entry name" value="Elp3"/>
    <property type="match status" value="1"/>
</dbReference>
<evidence type="ECO:0000313" key="13">
    <source>
        <dbReference type="Proteomes" id="UP000192790"/>
    </source>
</evidence>
<dbReference type="Pfam" id="PF18693">
    <property type="entry name" value="TRAM_2"/>
    <property type="match status" value="1"/>
</dbReference>
<dbReference type="Gene3D" id="2.40.50.140">
    <property type="entry name" value="Nucleic acid-binding proteins"/>
    <property type="match status" value="1"/>
</dbReference>
<dbReference type="SFLD" id="SFLDG01082">
    <property type="entry name" value="B12-binding_domain_containing"/>
    <property type="match status" value="1"/>
</dbReference>
<gene>
    <name evidence="8" type="primary">rimO</name>
    <name evidence="12" type="ORF">SAMN02745168_1137</name>
</gene>
<feature type="binding site" evidence="8">
    <location>
        <position position="159"/>
    </location>
    <ligand>
        <name>[4Fe-4S] cluster</name>
        <dbReference type="ChEBI" id="CHEBI:49883"/>
        <label>2</label>
        <note>4Fe-4S-S-AdoMet</note>
    </ligand>
</feature>
<dbReference type="Gene3D" id="3.80.30.20">
    <property type="entry name" value="tm_1862 like domain"/>
    <property type="match status" value="1"/>
</dbReference>
<dbReference type="SFLD" id="SFLDS00029">
    <property type="entry name" value="Radical_SAM"/>
    <property type="match status" value="1"/>
</dbReference>
<dbReference type="InterPro" id="IPR006638">
    <property type="entry name" value="Elp3/MiaA/NifB-like_rSAM"/>
</dbReference>
<dbReference type="InterPro" id="IPR020612">
    <property type="entry name" value="Methylthiotransferase_CS"/>
</dbReference>
<feature type="domain" description="Radical SAM core" evidence="11">
    <location>
        <begin position="141"/>
        <end position="371"/>
    </location>
</feature>
<dbReference type="InterPro" id="IPR013848">
    <property type="entry name" value="Methylthiotransferase_N"/>
</dbReference>
<dbReference type="Gene3D" id="3.40.50.12160">
    <property type="entry name" value="Methylthiotransferase, N-terminal domain"/>
    <property type="match status" value="1"/>
</dbReference>
<feature type="binding site" evidence="8">
    <location>
        <position position="162"/>
    </location>
    <ligand>
        <name>[4Fe-4S] cluster</name>
        <dbReference type="ChEBI" id="CHEBI:49883"/>
        <label>2</label>
        <note>4Fe-4S-S-AdoMet</note>
    </ligand>
</feature>
<dbReference type="NCBIfam" id="TIGR01125">
    <property type="entry name" value="30S ribosomal protein S12 methylthiotransferase RimO"/>
    <property type="match status" value="1"/>
</dbReference>
<organism evidence="12 13">
    <name type="scientific">Papillibacter cinnamivorans DSM 12816</name>
    <dbReference type="NCBI Taxonomy" id="1122930"/>
    <lineage>
        <taxon>Bacteria</taxon>
        <taxon>Bacillati</taxon>
        <taxon>Bacillota</taxon>
        <taxon>Clostridia</taxon>
        <taxon>Eubacteriales</taxon>
        <taxon>Oscillospiraceae</taxon>
        <taxon>Papillibacter</taxon>
    </lineage>
</organism>
<dbReference type="GO" id="GO:0140101">
    <property type="term" value="F:catalytic activity, acting on a tRNA"/>
    <property type="evidence" value="ECO:0007669"/>
    <property type="project" value="UniProtKB-ARBA"/>
</dbReference>
<feature type="domain" description="TRAM" evidence="9">
    <location>
        <begin position="374"/>
        <end position="442"/>
    </location>
</feature>
<reference evidence="12 13" key="1">
    <citation type="submission" date="2017-04" db="EMBL/GenBank/DDBJ databases">
        <authorList>
            <person name="Afonso C.L."/>
            <person name="Miller P.J."/>
            <person name="Scott M.A."/>
            <person name="Spackman E."/>
            <person name="Goraichik I."/>
            <person name="Dimitrov K.M."/>
            <person name="Suarez D.L."/>
            <person name="Swayne D.E."/>
        </authorList>
    </citation>
    <scope>NUCLEOTIDE SEQUENCE [LARGE SCALE GENOMIC DNA]</scope>
    <source>
        <strain evidence="12 13">DSM 12816</strain>
    </source>
</reference>
<dbReference type="GO" id="GO:0035600">
    <property type="term" value="P:tRNA methylthiolation"/>
    <property type="evidence" value="ECO:0007669"/>
    <property type="project" value="UniProtKB-ARBA"/>
</dbReference>
<feature type="binding site" evidence="8">
    <location>
        <position position="82"/>
    </location>
    <ligand>
        <name>[4Fe-4S] cluster</name>
        <dbReference type="ChEBI" id="CHEBI:49883"/>
        <label>1</label>
    </ligand>
</feature>
<dbReference type="SFLD" id="SFLDF00274">
    <property type="entry name" value="ribosomal_protein_S12_methylth"/>
    <property type="match status" value="1"/>
</dbReference>
<dbReference type="InterPro" id="IPR058240">
    <property type="entry name" value="rSAM_sf"/>
</dbReference>
<keyword evidence="12" id="KW-0689">Ribosomal protein</keyword>
<dbReference type="SUPFAM" id="SSF102114">
    <property type="entry name" value="Radical SAM enzymes"/>
    <property type="match status" value="1"/>
</dbReference>
<keyword evidence="1 8" id="KW-0004">4Fe-4S</keyword>
<sequence length="450" mass="50970">MKPTICFISLGCAKNLVNSEQMMYLTEQAGYTVTGEPEGASAVVLNTCGFIDSAKSEAIDHILRLGELKREGRIGKILVAGCLAERYRQEILEELPEADGLLGCGSFHEVVSGIEAALRGETPCLFGDVDAPEAEIPRIQATPWYTAYLKIAEGCDNRCAYCVIPSLRGRYRSRSMEEIVREAEELARRGVRELIVVAQDITRYGTDRYGKRMLPELLRFLCRIEDFRWIRLHYLYPDEIDGELIRTIAREDKILKYLDIPIQHVNDEILRRMNRRGTKEEITALFRRLREEISDLVLRTSIICGLPGEGEAEFEELCDFLREAKIERAGIFPFSPEEGTAACDMPDQADRETAERRRMLLTELQSEIMDRFNEGLRGRLLTVLCEGIDEETGLFQGRSWAESPDVDGRILFTADRTVSPGEMVPVRILGAEDGTNVGRLEENDDKEDDD</sequence>
<feature type="binding site" evidence="8">
    <location>
        <position position="48"/>
    </location>
    <ligand>
        <name>[4Fe-4S] cluster</name>
        <dbReference type="ChEBI" id="CHEBI:49883"/>
        <label>1</label>
    </ligand>
</feature>
<evidence type="ECO:0000259" key="10">
    <source>
        <dbReference type="PROSITE" id="PS51449"/>
    </source>
</evidence>
<evidence type="ECO:0000256" key="7">
    <source>
        <dbReference type="ARBA" id="ARBA00023014"/>
    </source>
</evidence>
<dbReference type="GO" id="GO:0103039">
    <property type="term" value="F:protein methylthiotransferase activity"/>
    <property type="evidence" value="ECO:0007669"/>
    <property type="project" value="UniProtKB-EC"/>
</dbReference>
<dbReference type="PROSITE" id="PS50926">
    <property type="entry name" value="TRAM"/>
    <property type="match status" value="1"/>
</dbReference>
<accession>A0A1W1ZJ17</accession>
<dbReference type="InterPro" id="IPR023404">
    <property type="entry name" value="rSAM_horseshoe"/>
</dbReference>
<evidence type="ECO:0000256" key="6">
    <source>
        <dbReference type="ARBA" id="ARBA00023004"/>
    </source>
</evidence>